<dbReference type="KEGG" id="csal:NBC122_01302"/>
<keyword evidence="3" id="KW-1185">Reference proteome</keyword>
<name>A0A4P6ZF64_9FLAO</name>
<evidence type="ECO:0000313" key="3">
    <source>
        <dbReference type="Proteomes" id="UP000294419"/>
    </source>
</evidence>
<evidence type="ECO:0008006" key="4">
    <source>
        <dbReference type="Google" id="ProtNLM"/>
    </source>
</evidence>
<dbReference type="Proteomes" id="UP000294419">
    <property type="component" value="Chromosome"/>
</dbReference>
<proteinExistence type="predicted"/>
<dbReference type="EMBL" id="CP037954">
    <property type="protein sequence ID" value="QBO58129.1"/>
    <property type="molecule type" value="Genomic_DNA"/>
</dbReference>
<dbReference type="AlphaFoldDB" id="A0A4P6ZF64"/>
<accession>A0A4P6ZF64</accession>
<evidence type="ECO:0000256" key="1">
    <source>
        <dbReference type="SAM" id="SignalP"/>
    </source>
</evidence>
<sequence length="270" mass="29947">MSFFNYMKNPFQSLFFLLLVPFATVQGQTGLSVSPPRTYVTSVAGESTVNRILVTNTSKSTSLNLTVSLSDWQYEESGNNIMAEPGTLPNSATSWITVKPQSYFTLPPGETHELEVTLTAPAQTDSVEVHTALLFITQTNPVDSFEQGALVKVSLRSGVKIYHRYNTPANPNIEFNDYRFEKKARNLDLSLQNTGNTWTDGTVITEMVNVNDGTKYELADQIIYTLPGDRRNVTVPLPKNLKPGKYTASSTLSYGDDDTIKMAELAFAYE</sequence>
<feature type="signal peptide" evidence="1">
    <location>
        <begin position="1"/>
        <end position="27"/>
    </location>
</feature>
<gene>
    <name evidence="2" type="ORF">NBC122_01302</name>
</gene>
<reference evidence="2 3" key="1">
    <citation type="submission" date="2019-03" db="EMBL/GenBank/DDBJ databases">
        <authorList>
            <person name="Kim H."/>
            <person name="Yu S.-M."/>
        </authorList>
    </citation>
    <scope>NUCLEOTIDE SEQUENCE [LARGE SCALE GENOMIC DNA]</scope>
    <source>
        <strain evidence="2 3">NBC122</strain>
    </source>
</reference>
<feature type="chain" id="PRO_5020836649" description="P pilus assembly protein, chaperone PapD" evidence="1">
    <location>
        <begin position="28"/>
        <end position="270"/>
    </location>
</feature>
<protein>
    <recommendedName>
        <fullName evidence="4">P pilus assembly protein, chaperone PapD</fullName>
    </recommendedName>
</protein>
<evidence type="ECO:0000313" key="2">
    <source>
        <dbReference type="EMBL" id="QBO58129.1"/>
    </source>
</evidence>
<keyword evidence="1" id="KW-0732">Signal</keyword>
<organism evidence="2 3">
    <name type="scientific">Chryseobacterium salivictor</name>
    <dbReference type="NCBI Taxonomy" id="2547600"/>
    <lineage>
        <taxon>Bacteria</taxon>
        <taxon>Pseudomonadati</taxon>
        <taxon>Bacteroidota</taxon>
        <taxon>Flavobacteriia</taxon>
        <taxon>Flavobacteriales</taxon>
        <taxon>Weeksellaceae</taxon>
        <taxon>Chryseobacterium group</taxon>
        <taxon>Chryseobacterium</taxon>
    </lineage>
</organism>